<evidence type="ECO:0000313" key="8">
    <source>
        <dbReference type="EMBL" id="TRW89686.1"/>
    </source>
</evidence>
<comment type="subcellular location">
    <subcellularLocation>
        <location evidence="1">Cell membrane</location>
        <topology evidence="1">Multi-pass membrane protein</topology>
    </subcellularLocation>
</comment>
<feature type="transmembrane region" description="Helical" evidence="6">
    <location>
        <begin position="107"/>
        <end position="127"/>
    </location>
</feature>
<dbReference type="EMBL" id="RYFG02000121">
    <property type="protein sequence ID" value="TRW89686.1"/>
    <property type="molecule type" value="Genomic_DNA"/>
</dbReference>
<evidence type="ECO:0000256" key="5">
    <source>
        <dbReference type="ARBA" id="ARBA00023136"/>
    </source>
</evidence>
<feature type="transmembrane region" description="Helical" evidence="6">
    <location>
        <begin position="139"/>
        <end position="158"/>
    </location>
</feature>
<dbReference type="RefSeq" id="WP_143733370.1">
    <property type="nucleotide sequence ID" value="NZ_RYFG02000121.1"/>
</dbReference>
<evidence type="ECO:0000256" key="6">
    <source>
        <dbReference type="SAM" id="Phobius"/>
    </source>
</evidence>
<reference evidence="8 9" key="1">
    <citation type="journal article" date="2019" name="Antonie Van Leeuwenhoek">
        <title>Description of 'Ca. Methylobacter oryzae' KRF1, a novel species from the environmentally important Methylobacter clade 2.</title>
        <authorList>
            <person name="Khatri K."/>
            <person name="Mohite J.A."/>
            <person name="Pandit P.S."/>
            <person name="Bahulikar R."/>
            <person name="Rahalkar M.C."/>
        </authorList>
    </citation>
    <scope>NUCLEOTIDE SEQUENCE [LARGE SCALE GENOMIC DNA]</scope>
    <source>
        <strain evidence="8 9">KRF1</strain>
    </source>
</reference>
<organism evidence="8 9">
    <name type="scientific">Candidatus Methylobacter oryzae</name>
    <dbReference type="NCBI Taxonomy" id="2497749"/>
    <lineage>
        <taxon>Bacteria</taxon>
        <taxon>Pseudomonadati</taxon>
        <taxon>Pseudomonadota</taxon>
        <taxon>Gammaproteobacteria</taxon>
        <taxon>Methylococcales</taxon>
        <taxon>Methylococcaceae</taxon>
        <taxon>Methylobacter</taxon>
    </lineage>
</organism>
<name>A0ABY3C556_9GAMM</name>
<evidence type="ECO:0000259" key="7">
    <source>
        <dbReference type="Pfam" id="PF00482"/>
    </source>
</evidence>
<keyword evidence="9" id="KW-1185">Reference proteome</keyword>
<dbReference type="PANTHER" id="PTHR35007:SF2">
    <property type="entry name" value="PILUS ASSEMBLE PROTEIN"/>
    <property type="match status" value="1"/>
</dbReference>
<dbReference type="Pfam" id="PF00482">
    <property type="entry name" value="T2SSF"/>
    <property type="match status" value="1"/>
</dbReference>
<evidence type="ECO:0000256" key="3">
    <source>
        <dbReference type="ARBA" id="ARBA00022692"/>
    </source>
</evidence>
<evidence type="ECO:0000313" key="9">
    <source>
        <dbReference type="Proteomes" id="UP000733744"/>
    </source>
</evidence>
<accession>A0ABY3C556</accession>
<keyword evidence="5 6" id="KW-0472">Membrane</keyword>
<keyword evidence="3 6" id="KW-0812">Transmembrane</keyword>
<sequence length="321" mass="35383">MNPTIETLLNLMNNADVARSSAALLLAAAIFSLGMAGLLILARRLDPVKKRLDTLVVQETAPPSSLELWAEKLDRFAHVVLPHNRDLQRSTIDRLIRAGYRSRNSLVIYYFIRLVSMISLPVLVLLTYPLFPNIEPKKIIWGAVMAGMFGMIVPSYYLDKRIAKQQRALRNGLPDAIDLLVVCTEAGLGLNAAILRVAQVIADIHPVLAEELLLVTAEMRAGVDRTQAMANLARRTGLEDIKGLVTVLAQSMRFGTSISQTLRVYSEEFRDKRMQKADEEAAKLGTKMIFPLVFCVMPGFFIIAMGPAVIKAIAVFSGGGH</sequence>
<protein>
    <submittedName>
        <fullName evidence="8">Type II secretion system F family protein</fullName>
    </submittedName>
</protein>
<keyword evidence="2" id="KW-1003">Cell membrane</keyword>
<evidence type="ECO:0000256" key="4">
    <source>
        <dbReference type="ARBA" id="ARBA00022989"/>
    </source>
</evidence>
<dbReference type="InterPro" id="IPR018076">
    <property type="entry name" value="T2SS_GspF_dom"/>
</dbReference>
<keyword evidence="4 6" id="KW-1133">Transmembrane helix</keyword>
<proteinExistence type="predicted"/>
<evidence type="ECO:0000256" key="1">
    <source>
        <dbReference type="ARBA" id="ARBA00004651"/>
    </source>
</evidence>
<gene>
    <name evidence="8" type="ORF">EKO24_021810</name>
</gene>
<comment type="caution">
    <text evidence="8">The sequence shown here is derived from an EMBL/GenBank/DDBJ whole genome shotgun (WGS) entry which is preliminary data.</text>
</comment>
<evidence type="ECO:0000256" key="2">
    <source>
        <dbReference type="ARBA" id="ARBA00022475"/>
    </source>
</evidence>
<dbReference type="Proteomes" id="UP000733744">
    <property type="component" value="Unassembled WGS sequence"/>
</dbReference>
<feature type="transmembrane region" description="Helical" evidence="6">
    <location>
        <begin position="20"/>
        <end position="42"/>
    </location>
</feature>
<feature type="domain" description="Type II secretion system protein GspF" evidence="7">
    <location>
        <begin position="177"/>
        <end position="305"/>
    </location>
</feature>
<dbReference type="PANTHER" id="PTHR35007">
    <property type="entry name" value="INTEGRAL MEMBRANE PROTEIN-RELATED"/>
    <property type="match status" value="1"/>
</dbReference>
<feature type="transmembrane region" description="Helical" evidence="6">
    <location>
        <begin position="289"/>
        <end position="316"/>
    </location>
</feature>